<dbReference type="GO" id="GO:0061630">
    <property type="term" value="F:ubiquitin protein ligase activity"/>
    <property type="evidence" value="ECO:0007669"/>
    <property type="project" value="InterPro"/>
</dbReference>
<dbReference type="EMBL" id="JAEUBF010001406">
    <property type="protein sequence ID" value="KAH3666700.1"/>
    <property type="molecule type" value="Genomic_DNA"/>
</dbReference>
<name>A0A9P8P802_9ASCO</name>
<dbReference type="SUPFAM" id="SSF57756">
    <property type="entry name" value="Retrovirus zinc finger-like domains"/>
    <property type="match status" value="1"/>
</dbReference>
<dbReference type="SMART" id="SM01180">
    <property type="entry name" value="DWNN"/>
    <property type="match status" value="1"/>
</dbReference>
<dbReference type="GO" id="GO:0006511">
    <property type="term" value="P:ubiquitin-dependent protein catabolic process"/>
    <property type="evidence" value="ECO:0007669"/>
    <property type="project" value="TreeGrafter"/>
</dbReference>
<evidence type="ECO:0000256" key="6">
    <source>
        <dbReference type="PROSITE-ProRule" id="PRU00047"/>
    </source>
</evidence>
<dbReference type="PROSITE" id="PS51282">
    <property type="entry name" value="DWNN"/>
    <property type="match status" value="1"/>
</dbReference>
<dbReference type="GO" id="GO:0008270">
    <property type="term" value="F:zinc ion binding"/>
    <property type="evidence" value="ECO:0007669"/>
    <property type="project" value="UniProtKB-KW"/>
</dbReference>
<dbReference type="InterPro" id="IPR014891">
    <property type="entry name" value="DWNN_domain"/>
</dbReference>
<dbReference type="InterPro" id="IPR036875">
    <property type="entry name" value="Znf_CCHC_sf"/>
</dbReference>
<dbReference type="InterPro" id="IPR001878">
    <property type="entry name" value="Znf_CCHC"/>
</dbReference>
<reference evidence="10" key="2">
    <citation type="submission" date="2021-01" db="EMBL/GenBank/DDBJ databases">
        <authorList>
            <person name="Schikora-Tamarit M.A."/>
        </authorList>
    </citation>
    <scope>NUCLEOTIDE SEQUENCE</scope>
    <source>
        <strain evidence="10">CBS6341</strain>
    </source>
</reference>
<evidence type="ECO:0000313" key="11">
    <source>
        <dbReference type="Proteomes" id="UP000769528"/>
    </source>
</evidence>
<proteinExistence type="predicted"/>
<evidence type="ECO:0000256" key="3">
    <source>
        <dbReference type="ARBA" id="ARBA00022771"/>
    </source>
</evidence>
<reference evidence="10" key="1">
    <citation type="journal article" date="2021" name="Open Biol.">
        <title>Shared evolutionary footprints suggest mitochondrial oxidative damage underlies multiple complex I losses in fungi.</title>
        <authorList>
            <person name="Schikora-Tamarit M.A."/>
            <person name="Marcet-Houben M."/>
            <person name="Nosek J."/>
            <person name="Gabaldon T."/>
        </authorList>
    </citation>
    <scope>NUCLEOTIDE SEQUENCE</scope>
    <source>
        <strain evidence="10">CBS6341</strain>
    </source>
</reference>
<dbReference type="AlphaFoldDB" id="A0A9P8P802"/>
<comment type="caution">
    <text evidence="10">The sequence shown here is derived from an EMBL/GenBank/DDBJ whole genome shotgun (WGS) entry which is preliminary data.</text>
</comment>
<dbReference type="GO" id="GO:0016567">
    <property type="term" value="P:protein ubiquitination"/>
    <property type="evidence" value="ECO:0007669"/>
    <property type="project" value="InterPro"/>
</dbReference>
<dbReference type="CDD" id="cd16620">
    <property type="entry name" value="vRING-HC-C4C4_RBBP6"/>
    <property type="match status" value="1"/>
</dbReference>
<dbReference type="FunFam" id="4.10.60.10:FF:000005">
    <property type="entry name" value="E3 ubiquitin-protein ligase RBBP6"/>
    <property type="match status" value="1"/>
</dbReference>
<dbReference type="Gene3D" id="3.10.20.90">
    <property type="entry name" value="Phosphatidylinositol 3-kinase Catalytic Subunit, Chain A, domain 1"/>
    <property type="match status" value="1"/>
</dbReference>
<dbReference type="Gene3D" id="3.30.40.10">
    <property type="entry name" value="Zinc/RING finger domain, C3HC4 (zinc finger)"/>
    <property type="match status" value="1"/>
</dbReference>
<evidence type="ECO:0000259" key="8">
    <source>
        <dbReference type="PROSITE" id="PS50158"/>
    </source>
</evidence>
<evidence type="ECO:0000256" key="1">
    <source>
        <dbReference type="ARBA" id="ARBA00004123"/>
    </source>
</evidence>
<evidence type="ECO:0000256" key="7">
    <source>
        <dbReference type="SAM" id="MobiDB-lite"/>
    </source>
</evidence>
<dbReference type="InterPro" id="IPR013083">
    <property type="entry name" value="Znf_RING/FYVE/PHD"/>
</dbReference>
<dbReference type="GO" id="GO:0006397">
    <property type="term" value="P:mRNA processing"/>
    <property type="evidence" value="ECO:0007669"/>
    <property type="project" value="InterPro"/>
</dbReference>
<keyword evidence="2" id="KW-0479">Metal-binding</keyword>
<keyword evidence="5" id="KW-0539">Nucleus</keyword>
<comment type="subcellular location">
    <subcellularLocation>
        <location evidence="1">Nucleus</location>
    </subcellularLocation>
</comment>
<feature type="compositionally biased region" description="Polar residues" evidence="7">
    <location>
        <begin position="369"/>
        <end position="386"/>
    </location>
</feature>
<dbReference type="InterPro" id="IPR033489">
    <property type="entry name" value="RBBP6"/>
</dbReference>
<organism evidence="10 11">
    <name type="scientific">Wickerhamomyces mucosus</name>
    <dbReference type="NCBI Taxonomy" id="1378264"/>
    <lineage>
        <taxon>Eukaryota</taxon>
        <taxon>Fungi</taxon>
        <taxon>Dikarya</taxon>
        <taxon>Ascomycota</taxon>
        <taxon>Saccharomycotina</taxon>
        <taxon>Saccharomycetes</taxon>
        <taxon>Phaffomycetales</taxon>
        <taxon>Wickerhamomycetaceae</taxon>
        <taxon>Wickerhamomyces</taxon>
    </lineage>
</organism>
<gene>
    <name evidence="10" type="ORF">WICMUC_005517</name>
</gene>
<feature type="compositionally biased region" description="Low complexity" evidence="7">
    <location>
        <begin position="112"/>
        <end position="129"/>
    </location>
</feature>
<feature type="domain" description="DWNN" evidence="9">
    <location>
        <begin position="5"/>
        <end position="78"/>
    </location>
</feature>
<keyword evidence="3 6" id="KW-0863">Zinc-finger</keyword>
<protein>
    <recommendedName>
        <fullName evidence="12">DWNN domain-containing protein</fullName>
    </recommendedName>
</protein>
<keyword evidence="11" id="KW-1185">Reference proteome</keyword>
<evidence type="ECO:0000313" key="10">
    <source>
        <dbReference type="EMBL" id="KAH3666700.1"/>
    </source>
</evidence>
<feature type="region of interest" description="Disordered" evidence="7">
    <location>
        <begin position="415"/>
        <end position="442"/>
    </location>
</feature>
<dbReference type="PROSITE" id="PS50158">
    <property type="entry name" value="ZF_CCHC"/>
    <property type="match status" value="1"/>
</dbReference>
<dbReference type="GO" id="GO:0005634">
    <property type="term" value="C:nucleus"/>
    <property type="evidence" value="ECO:0007669"/>
    <property type="project" value="UniProtKB-SubCell"/>
</dbReference>
<dbReference type="Pfam" id="PF04564">
    <property type="entry name" value="U-box"/>
    <property type="match status" value="1"/>
</dbReference>
<dbReference type="Gene3D" id="4.10.60.10">
    <property type="entry name" value="Zinc finger, CCHC-type"/>
    <property type="match status" value="1"/>
</dbReference>
<evidence type="ECO:0000256" key="4">
    <source>
        <dbReference type="ARBA" id="ARBA00022833"/>
    </source>
</evidence>
<dbReference type="Pfam" id="PF08783">
    <property type="entry name" value="DWNN"/>
    <property type="match status" value="1"/>
</dbReference>
<evidence type="ECO:0000256" key="5">
    <source>
        <dbReference type="ARBA" id="ARBA00023242"/>
    </source>
</evidence>
<feature type="region of interest" description="Disordered" evidence="7">
    <location>
        <begin position="74"/>
        <end position="134"/>
    </location>
</feature>
<dbReference type="Proteomes" id="UP000769528">
    <property type="component" value="Unassembled WGS sequence"/>
</dbReference>
<dbReference type="InterPro" id="IPR025829">
    <property type="entry name" value="Zn_knuckle_CX2CX3GHX4C"/>
</dbReference>
<dbReference type="SMART" id="SM00343">
    <property type="entry name" value="ZnF_C2HC"/>
    <property type="match status" value="1"/>
</dbReference>
<sequence length="442" mass="49580">MSSAIFYRFRSQKQTSRIFFDGTGITVFDLKKEIIAENKLGDGTNFELRIYNNDTNEEYSDDTLVIPRSSSIIARRSPPSKHSKGNATRYVTGKPRITKVTLQDTHKKEQESSALSSSSAAAAAAQAGSDTKLTEEERISQMFANQGDQWNKTQQQMSSATPVYNKPSTTTNSTAGTNDVPPPGYICYRCGSKDHWIKNCPTNNDPNWEGKRIKRTTGIPKTYLQTIENPQDDSTKSLMMDADGKFVVQVADAKAWESYTKKLNKTNELINDLKDIDVELLDPINGKLMQDPVTTPCCSKNYSKKSIEDSLLDSDFICPNCHKEDIFLDHLIPNDEIKDKIDKLLDEEFAKRGIKRNNEELIDGDSTNENEFKRQNINGSSTQNFNQLPIMPVPPFLPFPPFGMMPGVVPPIIPQIHPTSNSNTGNNINNHNNSTNIKEQNQ</sequence>
<evidence type="ECO:0000256" key="2">
    <source>
        <dbReference type="ARBA" id="ARBA00022723"/>
    </source>
</evidence>
<dbReference type="InterPro" id="IPR003613">
    <property type="entry name" value="Ubox_domain"/>
</dbReference>
<dbReference type="GO" id="GO:0003676">
    <property type="term" value="F:nucleic acid binding"/>
    <property type="evidence" value="ECO:0007669"/>
    <property type="project" value="InterPro"/>
</dbReference>
<keyword evidence="4" id="KW-0862">Zinc</keyword>
<dbReference type="SUPFAM" id="SSF57850">
    <property type="entry name" value="RING/U-box"/>
    <property type="match status" value="1"/>
</dbReference>
<evidence type="ECO:0000259" key="9">
    <source>
        <dbReference type="PROSITE" id="PS51282"/>
    </source>
</evidence>
<feature type="compositionally biased region" description="Low complexity" evidence="7">
    <location>
        <begin position="419"/>
        <end position="436"/>
    </location>
</feature>
<dbReference type="OrthoDB" id="106784at2759"/>
<evidence type="ECO:0008006" key="12">
    <source>
        <dbReference type="Google" id="ProtNLM"/>
    </source>
</evidence>
<accession>A0A9P8P802</accession>
<dbReference type="PANTHER" id="PTHR15439">
    <property type="entry name" value="RETINOBLASTOMA-BINDING PROTEIN 6"/>
    <property type="match status" value="1"/>
</dbReference>
<feature type="domain" description="CCHC-type" evidence="8">
    <location>
        <begin position="187"/>
        <end position="201"/>
    </location>
</feature>
<dbReference type="Pfam" id="PF13696">
    <property type="entry name" value="zf-CCHC_2"/>
    <property type="match status" value="1"/>
</dbReference>
<feature type="region of interest" description="Disordered" evidence="7">
    <location>
        <begin position="361"/>
        <end position="386"/>
    </location>
</feature>
<dbReference type="PANTHER" id="PTHR15439:SF0">
    <property type="entry name" value="CELL DIVISION CYCLE AND APOPTOSIS REGULATOR PROTEIN 1-RELATED"/>
    <property type="match status" value="1"/>
</dbReference>